<evidence type="ECO:0000313" key="2">
    <source>
        <dbReference type="Proteomes" id="UP000008388"/>
    </source>
</evidence>
<dbReference type="SUPFAM" id="SSF101738">
    <property type="entry name" value="SspB-like"/>
    <property type="match status" value="1"/>
</dbReference>
<sequence>MITLKKSLTQCTLDSWYTFMAENSLSRFDCLIDIGYLDEPLRKILEKHPMYRGDGTILLNLSVNACKHINYRGDAFTGEIGLQGRPTSLYIPYHAFVSLQIPLSETATVEASFPIYDRLVFDAQNPTFVHPYAEAGQQSLLTIAPEAVVKWMHNEGHTECNVHNVGEFIKYVWPNGVPMEVQEYLVEETANMLRDHQMAVLQKQSAQAPVPSNDDRIPFEEAEIKPLLEFPDLSANKVVLQQPVASKFKGKPTLTLIKGGKK</sequence>
<keyword evidence="2" id="KW-1185">Reference proteome</keyword>
<dbReference type="EMBL" id="HQ630627">
    <property type="protein sequence ID" value="AEH03693.1"/>
    <property type="molecule type" value="Genomic_DNA"/>
</dbReference>
<accession>F8SJA7</accession>
<organismHost>
    <name type="scientific">Pseudomonas aeruginosa</name>
    <dbReference type="NCBI Taxonomy" id="287"/>
</organismHost>
<dbReference type="GeneID" id="26643798"/>
<dbReference type="RefSeq" id="YP_009217349.1">
    <property type="nucleotide sequence ID" value="NC_028999.1"/>
</dbReference>
<protein>
    <submittedName>
        <fullName evidence="1">Uncharacterized protein 270</fullName>
    </submittedName>
</protein>
<organism evidence="1 2">
    <name type="scientific">Pseudomonas phage PhiPA3</name>
    <name type="common">Pseudomonas aeruginosa phage PhiPA3</name>
    <dbReference type="NCBI Taxonomy" id="998086"/>
    <lineage>
        <taxon>Viruses</taxon>
        <taxon>Duplodnaviria</taxon>
        <taxon>Heunggongvirae</taxon>
        <taxon>Uroviricota</taxon>
        <taxon>Caudoviricetes</taxon>
        <taxon>Chimalliviridae</taxon>
        <taxon>Miltoncavirus</taxon>
        <taxon>Miltoncavirus PhiPA3</taxon>
    </lineage>
</organism>
<evidence type="ECO:0000313" key="1">
    <source>
        <dbReference type="EMBL" id="AEH03693.1"/>
    </source>
</evidence>
<gene>
    <name evidence="1" type="primary">270</name>
</gene>
<dbReference type="KEGG" id="vg:26643798"/>
<dbReference type="Gene3D" id="2.30.30.220">
    <property type="entry name" value="SspB-like"/>
    <property type="match status" value="1"/>
</dbReference>
<reference evidence="1 2" key="1">
    <citation type="journal article" date="2011" name="Microbiology">
        <title>The Pseudomonas aeruginosa generalized transducing phage phiPA3 is a new member of the phiKZ-like group of 'jumbo' phages, and infects model laboratory strains and clinical isolates from cystic fibrosis patients.</title>
        <authorList>
            <person name="Monson R."/>
            <person name="Foulds I."/>
            <person name="Foweraker J."/>
            <person name="Welch M."/>
            <person name="Salmond G.P."/>
        </authorList>
    </citation>
    <scope>NUCLEOTIDE SEQUENCE [LARGE SCALE GENOMIC DNA]</scope>
</reference>
<name>F8SJA7_BPPA3</name>
<proteinExistence type="predicted"/>
<dbReference type="Proteomes" id="UP000008388">
    <property type="component" value="Segment"/>
</dbReference>
<dbReference type="InterPro" id="IPR036760">
    <property type="entry name" value="SspB-like_sf"/>
</dbReference>